<dbReference type="PANTHER" id="PTHR43016">
    <property type="entry name" value="PRESEQUENCE PROTEASE"/>
    <property type="match status" value="1"/>
</dbReference>
<dbReference type="Gene3D" id="3.30.830.10">
    <property type="entry name" value="Metalloenzyme, LuxS/M16 peptidase-like"/>
    <property type="match status" value="4"/>
</dbReference>
<dbReference type="Pfam" id="PF05193">
    <property type="entry name" value="Peptidase_M16_C"/>
    <property type="match status" value="1"/>
</dbReference>
<dbReference type="OMA" id="ERIEWRM"/>
<dbReference type="EnsemblMetazoa" id="XM_014390821.1">
    <property type="protein sequence ID" value="XP_014246307.1"/>
    <property type="gene ID" value="LOC106664805"/>
</dbReference>
<organism evidence="2 3">
    <name type="scientific">Cimex lectularius</name>
    <name type="common">Bed bug</name>
    <name type="synonym">Acanthia lectularia</name>
    <dbReference type="NCBI Taxonomy" id="79782"/>
    <lineage>
        <taxon>Eukaryota</taxon>
        <taxon>Metazoa</taxon>
        <taxon>Ecdysozoa</taxon>
        <taxon>Arthropoda</taxon>
        <taxon>Hexapoda</taxon>
        <taxon>Insecta</taxon>
        <taxon>Pterygota</taxon>
        <taxon>Neoptera</taxon>
        <taxon>Paraneoptera</taxon>
        <taxon>Hemiptera</taxon>
        <taxon>Heteroptera</taxon>
        <taxon>Panheteroptera</taxon>
        <taxon>Cimicomorpha</taxon>
        <taxon>Cimicidae</taxon>
        <taxon>Cimex</taxon>
    </lineage>
</organism>
<evidence type="ECO:0000259" key="1">
    <source>
        <dbReference type="Pfam" id="PF05193"/>
    </source>
</evidence>
<dbReference type="GO" id="GO:0046872">
    <property type="term" value="F:metal ion binding"/>
    <property type="evidence" value="ECO:0007669"/>
    <property type="project" value="InterPro"/>
</dbReference>
<dbReference type="GeneID" id="106664805"/>
<dbReference type="InterPro" id="IPR007863">
    <property type="entry name" value="Peptidase_M16_C"/>
</dbReference>
<dbReference type="Proteomes" id="UP000494040">
    <property type="component" value="Unassembled WGS sequence"/>
</dbReference>
<dbReference type="AlphaFoldDB" id="A0A8I6RLU8"/>
<keyword evidence="3" id="KW-1185">Reference proteome</keyword>
<feature type="domain" description="Peptidase M16 C-terminal" evidence="1">
    <location>
        <begin position="196"/>
        <end position="306"/>
    </location>
</feature>
<dbReference type="RefSeq" id="XP_014246307.1">
    <property type="nucleotide sequence ID" value="XM_014390821.1"/>
</dbReference>
<accession>A0A8I6RLU8</accession>
<evidence type="ECO:0000313" key="2">
    <source>
        <dbReference type="EnsemblMetazoa" id="XP_014246307.1"/>
    </source>
</evidence>
<reference evidence="2" key="1">
    <citation type="submission" date="2022-01" db="UniProtKB">
        <authorList>
            <consortium name="EnsemblMetazoa"/>
        </authorList>
    </citation>
    <scope>IDENTIFICATION</scope>
</reference>
<name>A0A8I6RLU8_CIMLE</name>
<evidence type="ECO:0000313" key="3">
    <source>
        <dbReference type="Proteomes" id="UP000494040"/>
    </source>
</evidence>
<proteinExistence type="predicted"/>
<dbReference type="InterPro" id="IPR011249">
    <property type="entry name" value="Metalloenz_LuxS/M16"/>
</dbReference>
<dbReference type="SUPFAM" id="SSF63411">
    <property type="entry name" value="LuxS/MPP-like metallohydrolase"/>
    <property type="match status" value="4"/>
</dbReference>
<sequence length="1001" mass="115826">MVLSSQKTEQVKKKIGNFNLKTSSFFNRDFPVHMYVSACTGLTVVVGEAQSPKVSAYLNFVTKASNHDGLPYIVKHIAALGSEIYPYEDFLDSISNKFLILDSNSWLDIDHTCFSFTTLCEEGLLMLLPIYLDHLFFPSINKSTFAADIKHIYGKEIDKTEEMLKMYLLRLIFPSNSGYRFSPYGDNRRIKLSTLYDKVIKFHRHLYHPENCYVIVAGTSANKVIPVLDQLEKKLYKSQNLRPSLIKPWTSDIPPLALEEDLETIVFFPCGECPDGHIQLAWRGPSISNYTEIIAPSLLLRYLTKPNGILEKEFVKCPQPQASKINLKIELLKEVIYIIEFSGVPINKISSLKNNVIQFLETTIEQDSQLFSKERMANVFIDAKVDVFKELEDNIFTSFAKAVINYQIYCHRDKQFQERMNYLYEVEYLEQKPQEFWMNMLKNSFLSNNCISVKAIPSENKKDEFKEIIGDSSKLNFDSLESLTSFYKCLRMYKNKFILKDVLKILPNPICMHFQSHTVVSHNDQNARESKFRFGIVPWNIHVIDSYSSYFVNIFTLIDTTKLNPQFQFHTTLFIESLVKSSFHQNDSVMSMELVSINREDDLVYLTQGIGIKPATKFTCSLPSNIICIRMKVAIPNYVKAIRELKDILFNANFTEEDVTKINDSLLDEALEFKQDGNAMVFQVMKGIIYNNANNHFNINVCLQEDFLKRNKQNLEECSQDVLNELNIMKEQLINPKNVRIFMAVNLDVLSAWYPNPACFWADFFPKERTCKPLNIACEHEYILENPHNSCIVGACDACYFCLCSPCVIDSDDLAPLMVCMDYITRFEGKLFKEIRAKNLAYFCSVLIRPYQRKLYYTIYKAYNLIEAFTYSKEIFGECATDEATWDIEILNEVKNSSIMKLFKSASNIDEALQDLIIDFYCNNKQETNINILIEKIHNVTIDDLKSIAKKIIPQMFDFNVSRIAVVCSQEELDEIHKNFEKLGIEINKFPSFQECFGFLF</sequence>
<protein>
    <recommendedName>
        <fullName evidence="1">Peptidase M16 C-terminal domain-containing protein</fullName>
    </recommendedName>
</protein>
<dbReference type="KEGG" id="clec:106664805"/>
<dbReference type="PANTHER" id="PTHR43016:SF16">
    <property type="entry name" value="METALLOPROTEASE, PUTATIVE (AFU_ORTHOLOGUE AFUA_4G07610)-RELATED"/>
    <property type="match status" value="1"/>
</dbReference>
<dbReference type="OrthoDB" id="4953at2759"/>